<comment type="caution">
    <text evidence="4">The sequence shown here is derived from an EMBL/GenBank/DDBJ whole genome shotgun (WGS) entry which is preliminary data.</text>
</comment>
<dbReference type="Gene3D" id="3.60.21.10">
    <property type="match status" value="1"/>
</dbReference>
<dbReference type="InterPro" id="IPR053193">
    <property type="entry name" value="MetalloPDE_YfcE-like"/>
</dbReference>
<sequence>MKVLVISDTHGNINLIRHVLGFAKQQKMEAVIHCGDFSTTQDVAEVLRSGLPLYAVIGNADEARYTQIWKALESAVARGDVIEFELGGRKIAVAHQPEKVSERIESGNFDALFHGHLHMAAKVAISGKTLVVNPGALGNTTKPSFAVYDTETNTAQLIEIPN</sequence>
<gene>
    <name evidence="4" type="ORF">US86_C0002G0102</name>
</gene>
<feature type="domain" description="Calcineurin-like phosphoesterase" evidence="3">
    <location>
        <begin position="1"/>
        <end position="152"/>
    </location>
</feature>
<proteinExistence type="inferred from homology"/>
<evidence type="ECO:0000256" key="1">
    <source>
        <dbReference type="ARBA" id="ARBA00008950"/>
    </source>
</evidence>
<dbReference type="EC" id="3.1.4.-" evidence="2"/>
<dbReference type="Proteomes" id="UP000034235">
    <property type="component" value="Unassembled WGS sequence"/>
</dbReference>
<name>A0A0G0JV67_9BACT</name>
<evidence type="ECO:0000313" key="4">
    <source>
        <dbReference type="EMBL" id="KKQ66985.1"/>
    </source>
</evidence>
<dbReference type="NCBIfam" id="TIGR00040">
    <property type="entry name" value="yfcE"/>
    <property type="match status" value="1"/>
</dbReference>
<dbReference type="EMBL" id="LBUP01000002">
    <property type="protein sequence ID" value="KKQ66985.1"/>
    <property type="molecule type" value="Genomic_DNA"/>
</dbReference>
<reference evidence="4 5" key="1">
    <citation type="journal article" date="2015" name="Nature">
        <title>rRNA introns, odd ribosomes, and small enigmatic genomes across a large radiation of phyla.</title>
        <authorList>
            <person name="Brown C.T."/>
            <person name="Hug L.A."/>
            <person name="Thomas B.C."/>
            <person name="Sharon I."/>
            <person name="Castelle C.J."/>
            <person name="Singh A."/>
            <person name="Wilkins M.J."/>
            <person name="Williams K.H."/>
            <person name="Banfield J.F."/>
        </authorList>
    </citation>
    <scope>NUCLEOTIDE SEQUENCE [LARGE SCALE GENOMIC DNA]</scope>
</reference>
<dbReference type="InterPro" id="IPR029052">
    <property type="entry name" value="Metallo-depent_PP-like"/>
</dbReference>
<dbReference type="Pfam" id="PF12850">
    <property type="entry name" value="Metallophos_2"/>
    <property type="match status" value="1"/>
</dbReference>
<evidence type="ECO:0000259" key="3">
    <source>
        <dbReference type="Pfam" id="PF12850"/>
    </source>
</evidence>
<dbReference type="SUPFAM" id="SSF56300">
    <property type="entry name" value="Metallo-dependent phosphatases"/>
    <property type="match status" value="1"/>
</dbReference>
<dbReference type="AlphaFoldDB" id="A0A0G0JV67"/>
<protein>
    <recommendedName>
        <fullName evidence="2">Phosphoesterase</fullName>
        <ecNumber evidence="2">3.1.4.-</ecNumber>
    </recommendedName>
</protein>
<comment type="cofactor">
    <cofactor evidence="2">
        <name>a divalent metal cation</name>
        <dbReference type="ChEBI" id="CHEBI:60240"/>
    </cofactor>
</comment>
<keyword evidence="2" id="KW-0479">Metal-binding</keyword>
<dbReference type="PANTHER" id="PTHR43165:SF1">
    <property type="entry name" value="PHOSPHODIESTERASE MJ0936"/>
    <property type="match status" value="1"/>
</dbReference>
<dbReference type="InterPro" id="IPR000979">
    <property type="entry name" value="Phosphodiesterase_MJ0936/Vps29"/>
</dbReference>
<accession>A0A0G0JV67</accession>
<dbReference type="InterPro" id="IPR024654">
    <property type="entry name" value="Calcineurin-like_PHP_lpxH"/>
</dbReference>
<evidence type="ECO:0000313" key="5">
    <source>
        <dbReference type="Proteomes" id="UP000034235"/>
    </source>
</evidence>
<organism evidence="4 5">
    <name type="scientific">Candidatus Daviesbacteria bacterium GW2011_GWA2_38_24</name>
    <dbReference type="NCBI Taxonomy" id="1618422"/>
    <lineage>
        <taxon>Bacteria</taxon>
        <taxon>Candidatus Daviesiibacteriota</taxon>
    </lineage>
</organism>
<dbReference type="GO" id="GO:0016787">
    <property type="term" value="F:hydrolase activity"/>
    <property type="evidence" value="ECO:0007669"/>
    <property type="project" value="UniProtKB-UniRule"/>
</dbReference>
<comment type="similarity">
    <text evidence="1 2">Belongs to the metallophosphoesterase superfamily. YfcE family.</text>
</comment>
<evidence type="ECO:0000256" key="2">
    <source>
        <dbReference type="RuleBase" id="RU362039"/>
    </source>
</evidence>
<dbReference type="GO" id="GO:0046872">
    <property type="term" value="F:metal ion binding"/>
    <property type="evidence" value="ECO:0007669"/>
    <property type="project" value="UniProtKB-KW"/>
</dbReference>
<dbReference type="PANTHER" id="PTHR43165">
    <property type="entry name" value="METALLOPHOSPHOESTERASE"/>
    <property type="match status" value="1"/>
</dbReference>